<evidence type="ECO:0000256" key="5">
    <source>
        <dbReference type="ARBA" id="ARBA00022840"/>
    </source>
</evidence>
<keyword evidence="3 10" id="KW-0436">Ligase</keyword>
<dbReference type="NCBIfam" id="TIGR00233">
    <property type="entry name" value="trpS"/>
    <property type="match status" value="1"/>
</dbReference>
<evidence type="ECO:0000256" key="6">
    <source>
        <dbReference type="ARBA" id="ARBA00022917"/>
    </source>
</evidence>
<evidence type="ECO:0000256" key="3">
    <source>
        <dbReference type="ARBA" id="ARBA00022598"/>
    </source>
</evidence>
<name>A0A8J8SD97_9FIRM</name>
<dbReference type="RefSeq" id="WP_212690662.1">
    <property type="nucleotide sequence ID" value="NZ_CP058561.1"/>
</dbReference>
<accession>A0A8J8SD97</accession>
<dbReference type="Gene3D" id="1.10.240.10">
    <property type="entry name" value="Tyrosyl-Transfer RNA Synthetase"/>
    <property type="match status" value="1"/>
</dbReference>
<evidence type="ECO:0000256" key="9">
    <source>
        <dbReference type="NCBIfam" id="TIGR00233"/>
    </source>
</evidence>
<dbReference type="GO" id="GO:0005524">
    <property type="term" value="F:ATP binding"/>
    <property type="evidence" value="ECO:0007669"/>
    <property type="project" value="UniProtKB-KW"/>
</dbReference>
<dbReference type="InterPro" id="IPR014729">
    <property type="entry name" value="Rossmann-like_a/b/a_fold"/>
</dbReference>
<protein>
    <recommendedName>
        <fullName evidence="2 9">Tryptophan--tRNA ligase</fullName>
        <ecNumber evidence="2 9">6.1.1.2</ecNumber>
    </recommendedName>
</protein>
<dbReference type="PRINTS" id="PR01039">
    <property type="entry name" value="TRNASYNTHTRP"/>
</dbReference>
<gene>
    <name evidence="11" type="primary">trpS</name>
    <name evidence="11" type="ORF">HYG85_16950</name>
</gene>
<dbReference type="Pfam" id="PF00579">
    <property type="entry name" value="tRNA-synt_1b"/>
    <property type="match status" value="1"/>
</dbReference>
<dbReference type="EC" id="6.1.1.2" evidence="2 9"/>
<evidence type="ECO:0000256" key="2">
    <source>
        <dbReference type="ARBA" id="ARBA00013161"/>
    </source>
</evidence>
<comment type="similarity">
    <text evidence="1 10">Belongs to the class-I aminoacyl-tRNA synthetase family.</text>
</comment>
<dbReference type="SUPFAM" id="SSF52374">
    <property type="entry name" value="Nucleotidylyl transferase"/>
    <property type="match status" value="1"/>
</dbReference>
<dbReference type="PROSITE" id="PS00178">
    <property type="entry name" value="AA_TRNA_LIGASE_I"/>
    <property type="match status" value="1"/>
</dbReference>
<dbReference type="GO" id="GO:0006436">
    <property type="term" value="P:tryptophanyl-tRNA aminoacylation"/>
    <property type="evidence" value="ECO:0007669"/>
    <property type="project" value="UniProtKB-UniRule"/>
</dbReference>
<keyword evidence="12" id="KW-1185">Reference proteome</keyword>
<keyword evidence="5 10" id="KW-0067">ATP-binding</keyword>
<dbReference type="FunFam" id="3.40.50.620:FF:000094">
    <property type="entry name" value="Tryptophan--tRNA ligase"/>
    <property type="match status" value="1"/>
</dbReference>
<evidence type="ECO:0000313" key="12">
    <source>
        <dbReference type="Proteomes" id="UP000677305"/>
    </source>
</evidence>
<dbReference type="EMBL" id="CP058561">
    <property type="protein sequence ID" value="QUH30504.1"/>
    <property type="molecule type" value="Genomic_DNA"/>
</dbReference>
<keyword evidence="7 10" id="KW-0030">Aminoacyl-tRNA synthetase</keyword>
<comment type="catalytic activity">
    <reaction evidence="8">
        <text>tRNA(Trp) + L-tryptophan + ATP = L-tryptophyl-tRNA(Trp) + AMP + diphosphate + H(+)</text>
        <dbReference type="Rhea" id="RHEA:24080"/>
        <dbReference type="Rhea" id="RHEA-COMP:9671"/>
        <dbReference type="Rhea" id="RHEA-COMP:9705"/>
        <dbReference type="ChEBI" id="CHEBI:15378"/>
        <dbReference type="ChEBI" id="CHEBI:30616"/>
        <dbReference type="ChEBI" id="CHEBI:33019"/>
        <dbReference type="ChEBI" id="CHEBI:57912"/>
        <dbReference type="ChEBI" id="CHEBI:78442"/>
        <dbReference type="ChEBI" id="CHEBI:78535"/>
        <dbReference type="ChEBI" id="CHEBI:456215"/>
        <dbReference type="EC" id="6.1.1.2"/>
    </reaction>
</comment>
<dbReference type="InterPro" id="IPR002305">
    <property type="entry name" value="aa-tRNA-synth_Ic"/>
</dbReference>
<dbReference type="InterPro" id="IPR002306">
    <property type="entry name" value="Trp-tRNA-ligase"/>
</dbReference>
<dbReference type="AlphaFoldDB" id="A0A8J8SD97"/>
<dbReference type="CDD" id="cd00806">
    <property type="entry name" value="TrpRS_core"/>
    <property type="match status" value="1"/>
</dbReference>
<dbReference type="Gene3D" id="3.40.50.620">
    <property type="entry name" value="HUPs"/>
    <property type="match status" value="1"/>
</dbReference>
<evidence type="ECO:0000256" key="10">
    <source>
        <dbReference type="RuleBase" id="RU363036"/>
    </source>
</evidence>
<dbReference type="GO" id="GO:0004830">
    <property type="term" value="F:tryptophan-tRNA ligase activity"/>
    <property type="evidence" value="ECO:0007669"/>
    <property type="project" value="UniProtKB-UniRule"/>
</dbReference>
<evidence type="ECO:0000256" key="1">
    <source>
        <dbReference type="ARBA" id="ARBA00005594"/>
    </source>
</evidence>
<evidence type="ECO:0000313" key="11">
    <source>
        <dbReference type="EMBL" id="QUH30504.1"/>
    </source>
</evidence>
<dbReference type="PANTHER" id="PTHR43766:SF1">
    <property type="entry name" value="TRYPTOPHAN--TRNA LIGASE, MITOCHONDRIAL"/>
    <property type="match status" value="1"/>
</dbReference>
<dbReference type="PANTHER" id="PTHR43766">
    <property type="entry name" value="TRYPTOPHAN--TRNA LIGASE, MITOCHONDRIAL"/>
    <property type="match status" value="1"/>
</dbReference>
<keyword evidence="6 10" id="KW-0648">Protein biosynthesis</keyword>
<dbReference type="KEGG" id="vgu:HYG85_16950"/>
<dbReference type="InterPro" id="IPR050203">
    <property type="entry name" value="Trp-tRNA_synthetase"/>
</dbReference>
<dbReference type="InterPro" id="IPR001412">
    <property type="entry name" value="aa-tRNA-synth_I_CS"/>
</dbReference>
<dbReference type="FunFam" id="1.10.240.10:FF:000005">
    <property type="entry name" value="Tryptophan--tRNA ligase"/>
    <property type="match status" value="1"/>
</dbReference>
<dbReference type="Proteomes" id="UP000677305">
    <property type="component" value="Chromosome"/>
</dbReference>
<evidence type="ECO:0000256" key="4">
    <source>
        <dbReference type="ARBA" id="ARBA00022741"/>
    </source>
</evidence>
<dbReference type="GO" id="GO:0005829">
    <property type="term" value="C:cytosol"/>
    <property type="evidence" value="ECO:0007669"/>
    <property type="project" value="TreeGrafter"/>
</dbReference>
<organism evidence="11 12">
    <name type="scientific">Vallitalea guaymasensis</name>
    <dbReference type="NCBI Taxonomy" id="1185412"/>
    <lineage>
        <taxon>Bacteria</taxon>
        <taxon>Bacillati</taxon>
        <taxon>Bacillota</taxon>
        <taxon>Clostridia</taxon>
        <taxon>Lachnospirales</taxon>
        <taxon>Vallitaleaceae</taxon>
        <taxon>Vallitalea</taxon>
    </lineage>
</organism>
<reference evidence="11 12" key="1">
    <citation type="submission" date="2020-07" db="EMBL/GenBank/DDBJ databases">
        <title>Vallitalea guaymasensis genome.</title>
        <authorList>
            <person name="Postec A."/>
        </authorList>
    </citation>
    <scope>NUCLEOTIDE SEQUENCE [LARGE SCALE GENOMIC DNA]</scope>
    <source>
        <strain evidence="11 12">Ra1766G1</strain>
    </source>
</reference>
<proteinExistence type="inferred from homology"/>
<sequence>MNIVLTGDRPTGKLHIGHYVGSLKKRVSIQGKYDKSFIMIADTQALSDNALNPEKVRDSVIEVMLDYLSVGLKPELNTFFIQSLVPELAELTMYYMNFVNLGRLSRNPTVKAEMKQKGYGDQIPVGFLCYPISQAADITAFKANLIPVGDDQLPMIEQTNEIVRRINNHFNKNILVECKPLLSNVKRLPGIDGKAKMSKSLNNAIYLSDNRECISRKVMSMYTDPNHIRIEDPGNIEGNVVFKYLDAFDPNKDEVEKLKKHYEKGGLGDVTIKKRLIEVLDQELNPIRLRRQQLEENKDELLIMLKEGSEYARTIASDTLAELKKVFYLNY</sequence>
<keyword evidence="4 10" id="KW-0547">Nucleotide-binding</keyword>
<evidence type="ECO:0000256" key="8">
    <source>
        <dbReference type="ARBA" id="ARBA00049929"/>
    </source>
</evidence>
<evidence type="ECO:0000256" key="7">
    <source>
        <dbReference type="ARBA" id="ARBA00023146"/>
    </source>
</evidence>